<keyword evidence="3" id="KW-1185">Reference proteome</keyword>
<feature type="transmembrane region" description="Helical" evidence="1">
    <location>
        <begin position="12"/>
        <end position="32"/>
    </location>
</feature>
<protein>
    <submittedName>
        <fullName evidence="2">Uncharacterized protein</fullName>
    </submittedName>
</protein>
<comment type="caution">
    <text evidence="2">The sequence shown here is derived from an EMBL/GenBank/DDBJ whole genome shotgun (WGS) entry which is preliminary data.</text>
</comment>
<keyword evidence="1" id="KW-1133">Transmembrane helix</keyword>
<keyword evidence="1" id="KW-0812">Transmembrane</keyword>
<accession>H1DLF6</accession>
<dbReference type="AlphaFoldDB" id="H1DLF6"/>
<dbReference type="EMBL" id="ADMC01000039">
    <property type="protein sequence ID" value="EHP44952.1"/>
    <property type="molecule type" value="Genomic_DNA"/>
</dbReference>
<dbReference type="Proteomes" id="UP000004892">
    <property type="component" value="Unassembled WGS sequence"/>
</dbReference>
<gene>
    <name evidence="2" type="ORF">HMPREF9449_03092</name>
</gene>
<dbReference type="STRING" id="742817.HMPREF9449_03092"/>
<sequence>MEPCTENPIILIFLRPVNINLVSLIYFYGYVLECNRGKIKEFIFFSYICLVKINKKIHV</sequence>
<name>H1DLF6_9BACT</name>
<reference evidence="2 3" key="1">
    <citation type="submission" date="2012-01" db="EMBL/GenBank/DDBJ databases">
        <title>The Genome Sequence of Odoribacter laneus YIT 12061.</title>
        <authorList>
            <consortium name="The Broad Institute Genome Sequencing Platform"/>
            <person name="Earl A."/>
            <person name="Ward D."/>
            <person name="Feldgarden M."/>
            <person name="Gevers D."/>
            <person name="Morotomi M."/>
            <person name="Young S.K."/>
            <person name="Zeng Q."/>
            <person name="Gargeya S."/>
            <person name="Fitzgerald M."/>
            <person name="Haas B."/>
            <person name="Abouelleil A."/>
            <person name="Alvarado L."/>
            <person name="Arachchi H.M."/>
            <person name="Berlin A."/>
            <person name="Chapman S.B."/>
            <person name="Gearin G."/>
            <person name="Goldberg J."/>
            <person name="Griggs A."/>
            <person name="Gujja S."/>
            <person name="Hansen M."/>
            <person name="Heiman D."/>
            <person name="Howarth C."/>
            <person name="Larimer J."/>
            <person name="Lui A."/>
            <person name="MacDonald P.J.P."/>
            <person name="McCowen C."/>
            <person name="Montmayeur A."/>
            <person name="Murphy C."/>
            <person name="Neiman D."/>
            <person name="Pearson M."/>
            <person name="Priest M."/>
            <person name="Roberts A."/>
            <person name="Saif S."/>
            <person name="Shea T."/>
            <person name="Sisk P."/>
            <person name="Stolte C."/>
            <person name="Sykes S."/>
            <person name="Wortman J."/>
            <person name="Nusbaum C."/>
            <person name="Birren B."/>
        </authorList>
    </citation>
    <scope>NUCLEOTIDE SEQUENCE [LARGE SCALE GENOMIC DNA]</scope>
    <source>
        <strain evidence="2 3">YIT 12061</strain>
    </source>
</reference>
<dbReference type="HOGENOM" id="CLU_2956051_0_0_10"/>
<organism evidence="2 3">
    <name type="scientific">Odoribacter laneus YIT 12061</name>
    <dbReference type="NCBI Taxonomy" id="742817"/>
    <lineage>
        <taxon>Bacteria</taxon>
        <taxon>Pseudomonadati</taxon>
        <taxon>Bacteroidota</taxon>
        <taxon>Bacteroidia</taxon>
        <taxon>Bacteroidales</taxon>
        <taxon>Odoribacteraceae</taxon>
        <taxon>Odoribacter</taxon>
    </lineage>
</organism>
<keyword evidence="1" id="KW-0472">Membrane</keyword>
<evidence type="ECO:0000313" key="3">
    <source>
        <dbReference type="Proteomes" id="UP000004892"/>
    </source>
</evidence>
<evidence type="ECO:0000313" key="2">
    <source>
        <dbReference type="EMBL" id="EHP44952.1"/>
    </source>
</evidence>
<evidence type="ECO:0000256" key="1">
    <source>
        <dbReference type="SAM" id="Phobius"/>
    </source>
</evidence>
<proteinExistence type="predicted"/>